<dbReference type="AlphaFoldDB" id="A0A7S0QG05"/>
<reference evidence="4" key="1">
    <citation type="submission" date="2021-01" db="EMBL/GenBank/DDBJ databases">
        <authorList>
            <person name="Corre E."/>
            <person name="Pelletier E."/>
            <person name="Niang G."/>
            <person name="Scheremetjew M."/>
            <person name="Finn R."/>
            <person name="Kale V."/>
            <person name="Holt S."/>
            <person name="Cochrane G."/>
            <person name="Meng A."/>
            <person name="Brown T."/>
            <person name="Cohen L."/>
        </authorList>
    </citation>
    <scope>NUCLEOTIDE SEQUENCE</scope>
    <source>
        <strain evidence="4">CCAP979/52</strain>
    </source>
</reference>
<accession>A0A7S0QG05</accession>
<dbReference type="EMBL" id="HBEZ01016986">
    <property type="protein sequence ID" value="CAD8631724.1"/>
    <property type="molecule type" value="Transcribed_RNA"/>
</dbReference>
<dbReference type="GO" id="GO:0006629">
    <property type="term" value="P:lipid metabolic process"/>
    <property type="evidence" value="ECO:0007669"/>
    <property type="project" value="UniProtKB-KW"/>
</dbReference>
<evidence type="ECO:0000313" key="4">
    <source>
        <dbReference type="EMBL" id="CAD8631724.1"/>
    </source>
</evidence>
<evidence type="ECO:0000256" key="1">
    <source>
        <dbReference type="ARBA" id="ARBA00023098"/>
    </source>
</evidence>
<dbReference type="Gene3D" id="3.40.1090.10">
    <property type="entry name" value="Cytosolic phospholipase A2 catalytic domain"/>
    <property type="match status" value="1"/>
</dbReference>
<dbReference type="SUPFAM" id="SSF52151">
    <property type="entry name" value="FabD/lysophospholipase-like"/>
    <property type="match status" value="1"/>
</dbReference>
<feature type="short sequence motif" description="GXGXXG" evidence="2">
    <location>
        <begin position="205"/>
        <end position="210"/>
    </location>
</feature>
<proteinExistence type="predicted"/>
<feature type="short sequence motif" description="GXSXG" evidence="2">
    <location>
        <begin position="234"/>
        <end position="238"/>
    </location>
</feature>
<sequence>MVSETRTQGLSFLIHPSIYPHFRECKVICSSKAYSGRLWLDSQNMSTNIKFLDENPSIRTINRTQVGFRMFPNPNATSSDAFRTLAGPAGSSFFFRLKKSAEQVRTSFSSTRRKEKIFVNSTENLDTLVKQGLHVSDFEIRGRSQPWRQNERGALLSNLSFEGRGDGRKSQLKHSVLEAIWQRARSGSKPGQRTDNFKIGLAIEGGGLRGCTTAGMASAIMHLGLSDSFDIVLGSSAGSIIGTYFVSKAPSQNTYEFFCNHLTTSKEKLNGSSWLDIGRIVSLFTPQRTGRNLNNSKLPVMVLDFPMKILMQDLLAVNWTSFQQQDKAQPMKIIASGLFF</sequence>
<evidence type="ECO:0000259" key="3">
    <source>
        <dbReference type="PROSITE" id="PS51635"/>
    </source>
</evidence>
<protein>
    <recommendedName>
        <fullName evidence="3">PNPLA domain-containing protein</fullName>
    </recommendedName>
</protein>
<comment type="caution">
    <text evidence="2">Lacks conserved residue(s) required for the propagation of feature annotation.</text>
</comment>
<gene>
    <name evidence="4" type="ORF">CCUR1050_LOCUS9404</name>
</gene>
<name>A0A7S0QG05_9CRYP</name>
<dbReference type="InterPro" id="IPR002641">
    <property type="entry name" value="PNPLA_dom"/>
</dbReference>
<organism evidence="4">
    <name type="scientific">Cryptomonas curvata</name>
    <dbReference type="NCBI Taxonomy" id="233186"/>
    <lineage>
        <taxon>Eukaryota</taxon>
        <taxon>Cryptophyceae</taxon>
        <taxon>Cryptomonadales</taxon>
        <taxon>Cryptomonadaceae</taxon>
        <taxon>Cryptomonas</taxon>
    </lineage>
</organism>
<evidence type="ECO:0000256" key="2">
    <source>
        <dbReference type="PROSITE-ProRule" id="PRU01161"/>
    </source>
</evidence>
<dbReference type="InterPro" id="IPR016035">
    <property type="entry name" value="Acyl_Trfase/lysoPLipase"/>
</dbReference>
<dbReference type="Pfam" id="PF01734">
    <property type="entry name" value="Patatin"/>
    <property type="match status" value="1"/>
</dbReference>
<dbReference type="PROSITE" id="PS51635">
    <property type="entry name" value="PNPLA"/>
    <property type="match status" value="1"/>
</dbReference>
<keyword evidence="1" id="KW-0443">Lipid metabolism</keyword>
<feature type="domain" description="PNPLA" evidence="3">
    <location>
        <begin position="201"/>
        <end position="340"/>
    </location>
</feature>